<evidence type="ECO:0000256" key="6">
    <source>
        <dbReference type="SAM" id="Phobius"/>
    </source>
</evidence>
<evidence type="ECO:0000256" key="4">
    <source>
        <dbReference type="ARBA" id="ARBA00023136"/>
    </source>
</evidence>
<evidence type="ECO:0000259" key="7">
    <source>
        <dbReference type="Pfam" id="PF04932"/>
    </source>
</evidence>
<dbReference type="AlphaFoldDB" id="A0A951Q8K7"/>
<dbReference type="GO" id="GO:0016020">
    <property type="term" value="C:membrane"/>
    <property type="evidence" value="ECO:0007669"/>
    <property type="project" value="UniProtKB-SubCell"/>
</dbReference>
<feature type="transmembrane region" description="Helical" evidence="6">
    <location>
        <begin position="373"/>
        <end position="394"/>
    </location>
</feature>
<organism evidence="8 9">
    <name type="scientific">Drouetiella hepatica Uher 2000/2452</name>
    <dbReference type="NCBI Taxonomy" id="904376"/>
    <lineage>
        <taxon>Bacteria</taxon>
        <taxon>Bacillati</taxon>
        <taxon>Cyanobacteriota</taxon>
        <taxon>Cyanophyceae</taxon>
        <taxon>Oculatellales</taxon>
        <taxon>Oculatellaceae</taxon>
        <taxon>Drouetiella</taxon>
    </lineage>
</organism>
<comment type="subcellular location">
    <subcellularLocation>
        <location evidence="1">Membrane</location>
        <topology evidence="1">Multi-pass membrane protein</topology>
    </subcellularLocation>
</comment>
<feature type="transmembrane region" description="Helical" evidence="6">
    <location>
        <begin position="170"/>
        <end position="189"/>
    </location>
</feature>
<feature type="domain" description="O-antigen ligase-related" evidence="7">
    <location>
        <begin position="211"/>
        <end position="345"/>
    </location>
</feature>
<evidence type="ECO:0000256" key="5">
    <source>
        <dbReference type="SAM" id="MobiDB-lite"/>
    </source>
</evidence>
<reference evidence="8" key="1">
    <citation type="submission" date="2021-05" db="EMBL/GenBank/DDBJ databases">
        <authorList>
            <person name="Pietrasiak N."/>
            <person name="Ward R."/>
            <person name="Stajich J.E."/>
            <person name="Kurbessoian T."/>
        </authorList>
    </citation>
    <scope>NUCLEOTIDE SEQUENCE</scope>
    <source>
        <strain evidence="8">UHER 2000/2452</strain>
    </source>
</reference>
<evidence type="ECO:0000313" key="8">
    <source>
        <dbReference type="EMBL" id="MBW4658737.1"/>
    </source>
</evidence>
<reference evidence="8" key="2">
    <citation type="journal article" date="2022" name="Microbiol. Resour. Announc.">
        <title>Metagenome Sequencing to Explore Phylogenomics of Terrestrial Cyanobacteria.</title>
        <authorList>
            <person name="Ward R.D."/>
            <person name="Stajich J.E."/>
            <person name="Johansen J.R."/>
            <person name="Huntemann M."/>
            <person name="Clum A."/>
            <person name="Foster B."/>
            <person name="Foster B."/>
            <person name="Roux S."/>
            <person name="Palaniappan K."/>
            <person name="Varghese N."/>
            <person name="Mukherjee S."/>
            <person name="Reddy T.B.K."/>
            <person name="Daum C."/>
            <person name="Copeland A."/>
            <person name="Chen I.A."/>
            <person name="Ivanova N.N."/>
            <person name="Kyrpides N.C."/>
            <person name="Shapiro N."/>
            <person name="Eloe-Fadrosh E.A."/>
            <person name="Pietrasiak N."/>
        </authorList>
    </citation>
    <scope>NUCLEOTIDE SEQUENCE</scope>
    <source>
        <strain evidence="8">UHER 2000/2452</strain>
    </source>
</reference>
<evidence type="ECO:0000256" key="3">
    <source>
        <dbReference type="ARBA" id="ARBA00022989"/>
    </source>
</evidence>
<evidence type="ECO:0000256" key="1">
    <source>
        <dbReference type="ARBA" id="ARBA00004141"/>
    </source>
</evidence>
<keyword evidence="8" id="KW-0436">Ligase</keyword>
<feature type="transmembrane region" description="Helical" evidence="6">
    <location>
        <begin position="59"/>
        <end position="77"/>
    </location>
</feature>
<comment type="caution">
    <text evidence="8">The sequence shown here is derived from an EMBL/GenBank/DDBJ whole genome shotgun (WGS) entry which is preliminary data.</text>
</comment>
<dbReference type="EMBL" id="JAHHHD010000007">
    <property type="protein sequence ID" value="MBW4658737.1"/>
    <property type="molecule type" value="Genomic_DNA"/>
</dbReference>
<evidence type="ECO:0000256" key="2">
    <source>
        <dbReference type="ARBA" id="ARBA00022692"/>
    </source>
</evidence>
<dbReference type="PANTHER" id="PTHR37422">
    <property type="entry name" value="TEICHURONIC ACID BIOSYNTHESIS PROTEIN TUAE"/>
    <property type="match status" value="1"/>
</dbReference>
<feature type="transmembrane region" description="Helical" evidence="6">
    <location>
        <begin position="112"/>
        <end position="133"/>
    </location>
</feature>
<protein>
    <submittedName>
        <fullName evidence="8">O-antigen ligase family protein</fullName>
    </submittedName>
</protein>
<accession>A0A951Q8K7</accession>
<sequence length="437" mass="48918">MSEQPHQLRGKQLRLYDRFFQAGLIALPYLTYLGLVGIGVALIYLLITFRRSRLDSFTRNGLLLISGLMVLSGLFAFDRGEAFLQLTNYLPFFLLFAFLPYLLRGAERLEELAFSMVVTAIPLNLMALGDYLLRAGWIPRQIRRVPFVKWIRSRPHEGRALATFGHPNALAAYLVILFGLGLGLIVCHNLRRQAIARPRRFSYPAWLYCGTFINLLGIFCSGSRNGLLVAVSQLVLFGIFTKASRAIVLGGLLGIGGLGVGVTWLGVGGRSQWGNWTDESRLVIWRIALDLIRERPLLGWGLGNYKFLYPSRIVGLNLQETYVGHPHNLWLMLGCEGGIVLMFAFSLWVGYLCFRGVKALILQQLKPIDRAVLLGYLAAFWGCVAFAFFDVPIFDARLNVMGWVLLAGIYTLVSDASDPSSNMMSKNENRGVIDQDE</sequence>
<name>A0A951Q8K7_9CYAN</name>
<feature type="transmembrane region" description="Helical" evidence="6">
    <location>
        <begin position="329"/>
        <end position="352"/>
    </location>
</feature>
<keyword evidence="2 6" id="KW-0812">Transmembrane</keyword>
<dbReference type="Pfam" id="PF04932">
    <property type="entry name" value="Wzy_C"/>
    <property type="match status" value="1"/>
</dbReference>
<feature type="transmembrane region" description="Helical" evidence="6">
    <location>
        <begin position="247"/>
        <end position="267"/>
    </location>
</feature>
<keyword evidence="3 6" id="KW-1133">Transmembrane helix</keyword>
<evidence type="ECO:0000313" key="9">
    <source>
        <dbReference type="Proteomes" id="UP000757435"/>
    </source>
</evidence>
<dbReference type="InterPro" id="IPR007016">
    <property type="entry name" value="O-antigen_ligase-rel_domated"/>
</dbReference>
<dbReference type="Proteomes" id="UP000757435">
    <property type="component" value="Unassembled WGS sequence"/>
</dbReference>
<keyword evidence="4 6" id="KW-0472">Membrane</keyword>
<dbReference type="GO" id="GO:0016874">
    <property type="term" value="F:ligase activity"/>
    <property type="evidence" value="ECO:0007669"/>
    <property type="project" value="UniProtKB-KW"/>
</dbReference>
<dbReference type="InterPro" id="IPR051533">
    <property type="entry name" value="WaaL-like"/>
</dbReference>
<feature type="compositionally biased region" description="Basic and acidic residues" evidence="5">
    <location>
        <begin position="427"/>
        <end position="437"/>
    </location>
</feature>
<feature type="transmembrane region" description="Helical" evidence="6">
    <location>
        <begin position="83"/>
        <end position="103"/>
    </location>
</feature>
<proteinExistence type="predicted"/>
<dbReference type="PANTHER" id="PTHR37422:SF13">
    <property type="entry name" value="LIPOPOLYSACCHARIDE BIOSYNTHESIS PROTEIN PA4999-RELATED"/>
    <property type="match status" value="1"/>
</dbReference>
<feature type="region of interest" description="Disordered" evidence="5">
    <location>
        <begin position="418"/>
        <end position="437"/>
    </location>
</feature>
<feature type="transmembrane region" description="Helical" evidence="6">
    <location>
        <begin position="20"/>
        <end position="47"/>
    </location>
</feature>
<gene>
    <name evidence="8" type="ORF">KME15_08685</name>
</gene>